<comment type="caution">
    <text evidence="1">The sequence shown here is derived from an EMBL/GenBank/DDBJ whole genome shotgun (WGS) entry which is preliminary data.</text>
</comment>
<protein>
    <recommendedName>
        <fullName evidence="3">Inducer of phenazine A</fullName>
    </recommendedName>
</protein>
<reference evidence="1" key="2">
    <citation type="submission" date="2020-09" db="EMBL/GenBank/DDBJ databases">
        <authorList>
            <person name="Sun Q."/>
            <person name="Zhou Y."/>
        </authorList>
    </citation>
    <scope>NUCLEOTIDE SEQUENCE</scope>
    <source>
        <strain evidence="1">CGMCC 4.7299</strain>
    </source>
</reference>
<proteinExistence type="predicted"/>
<reference evidence="1" key="1">
    <citation type="journal article" date="2014" name="Int. J. Syst. Evol. Microbiol.">
        <title>Complete genome sequence of Corynebacterium casei LMG S-19264T (=DSM 44701T), isolated from a smear-ripened cheese.</title>
        <authorList>
            <consortium name="US DOE Joint Genome Institute (JGI-PGF)"/>
            <person name="Walter F."/>
            <person name="Albersmeier A."/>
            <person name="Kalinowski J."/>
            <person name="Ruckert C."/>
        </authorList>
    </citation>
    <scope>NUCLEOTIDE SEQUENCE</scope>
    <source>
        <strain evidence="1">CGMCC 4.7299</strain>
    </source>
</reference>
<organism evidence="1 2">
    <name type="scientific">Mangrovihabitans endophyticus</name>
    <dbReference type="NCBI Taxonomy" id="1751298"/>
    <lineage>
        <taxon>Bacteria</taxon>
        <taxon>Bacillati</taxon>
        <taxon>Actinomycetota</taxon>
        <taxon>Actinomycetes</taxon>
        <taxon>Micromonosporales</taxon>
        <taxon>Micromonosporaceae</taxon>
        <taxon>Mangrovihabitans</taxon>
    </lineage>
</organism>
<dbReference type="Gene3D" id="3.40.50.1110">
    <property type="entry name" value="SGNH hydrolase"/>
    <property type="match status" value="1"/>
</dbReference>
<dbReference type="AlphaFoldDB" id="A0A8J3BVR5"/>
<gene>
    <name evidence="1" type="ORF">GCM10012284_03330</name>
</gene>
<evidence type="ECO:0000313" key="1">
    <source>
        <dbReference type="EMBL" id="GGK72772.1"/>
    </source>
</evidence>
<evidence type="ECO:0000313" key="2">
    <source>
        <dbReference type="Proteomes" id="UP000656042"/>
    </source>
</evidence>
<name>A0A8J3BVR5_9ACTN</name>
<dbReference type="InterPro" id="IPR036514">
    <property type="entry name" value="SGNH_hydro_sf"/>
</dbReference>
<dbReference type="SUPFAM" id="SSF52266">
    <property type="entry name" value="SGNH hydrolase"/>
    <property type="match status" value="1"/>
</dbReference>
<evidence type="ECO:0008006" key="3">
    <source>
        <dbReference type="Google" id="ProtNLM"/>
    </source>
</evidence>
<keyword evidence="2" id="KW-1185">Reference proteome</keyword>
<dbReference type="EMBL" id="BMMX01000001">
    <property type="protein sequence ID" value="GGK72772.1"/>
    <property type="molecule type" value="Genomic_DNA"/>
</dbReference>
<dbReference type="Proteomes" id="UP000656042">
    <property type="component" value="Unassembled WGS sequence"/>
</dbReference>
<accession>A0A8J3BVR5</accession>
<sequence length="345" mass="38090">MPAQSKRYELTPQMRDYDALKDPAHRNYVPYLMYFHRTNFVSPSVNTDRSGFRVSVGSGGVTASAAGNVPPGPVRILAGGSSALGVGATDDSHTLASLLWSRYAPSAPWLNFGSYCFNPTQEVLLLALYRHLLGDIDEIVIFSGVNAVIMARLPEWQQGDHGAFFFCGEYFEKMAELRRAAGPGARLFGRRGKQAPTVSTMDDLRRDTQMVITSATETTHRQLDIWRRIAGSDTRISYVLQPMTRWMRYAYAPQEQALFDEYDQMSELGPWDEAYADIASTAFAGSFATALSAACASQGVNFVDLNPVVAELAGEADWMFVDRVHYNDTGHDIVARATAEALKLS</sequence>